<evidence type="ECO:0000256" key="4">
    <source>
        <dbReference type="ARBA" id="ARBA00022777"/>
    </source>
</evidence>
<accession>D8S8Z3</accession>
<proteinExistence type="predicted"/>
<dbReference type="GO" id="GO:0005737">
    <property type="term" value="C:cytoplasm"/>
    <property type="evidence" value="ECO:0000318"/>
    <property type="project" value="GO_Central"/>
</dbReference>
<evidence type="ECO:0000256" key="1">
    <source>
        <dbReference type="ARBA" id="ARBA00022527"/>
    </source>
</evidence>
<dbReference type="STRING" id="88036.D8S8Z3"/>
<dbReference type="PANTHER" id="PTHR24349">
    <property type="entry name" value="SERINE/THREONINE-PROTEIN KINASE"/>
    <property type="match status" value="1"/>
</dbReference>
<dbReference type="InterPro" id="IPR050205">
    <property type="entry name" value="CDPK_Ser/Thr_kinases"/>
</dbReference>
<dbReference type="Proteomes" id="UP000001514">
    <property type="component" value="Unassembled WGS sequence"/>
</dbReference>
<dbReference type="HOGENOM" id="CLU_000288_63_0_1"/>
<evidence type="ECO:0000259" key="6">
    <source>
        <dbReference type="PROSITE" id="PS50011"/>
    </source>
</evidence>
<sequence length="365" mass="41605">MGSDIENFYTLEEELGRGGQAIVYKMKRKVDGKFFACKTIRVSDYTIEDSITDDMLPDGGLREEAEAEIEALVHLSKMHSPSGGAMVPELVEVFRDEDYYHLVMELCQCSLRDVLLRKKRLSEHEAAIVIKQVAKAVHKMHRRGVTHRDIKPGNILLGFGESLFGNVKLADFGTSSRFSKKGSPPGMIMRGMVGTERYRAPEMSSPGHVYDERVDVWSVGIVLYEMLSGKCAFPRLASQEIEKRLGCLEDLPISSLDWIGISDEAKKLILHLLNINPEKRLSLRKVKKHPWVVRNLPSPQHELTMEKLQDQTKAGKMSLKLIFQQSEPGKWCVKRKREEEHLKTIMIEPKKIRLRCINGAWQTVH</sequence>
<reference evidence="7" key="1">
    <citation type="journal article" date="2011" name="Science">
        <title>The Selaginella genome identifies genetic changes associated with the evolution of vascular plants.</title>
        <authorList>
            <person name="Banks J.A."/>
            <person name="Nishiyama T."/>
            <person name="Hasebe M."/>
            <person name="Bowman J.L."/>
            <person name="Gribskov M."/>
            <person name="dePamphilis C."/>
            <person name="Albert V.A."/>
            <person name="Aono N."/>
            <person name="Aoyama T."/>
            <person name="Ambrose B.A."/>
            <person name="Ashton N.W."/>
            <person name="Axtell M.J."/>
            <person name="Barker E."/>
            <person name="Barker M.S."/>
            <person name="Bennetzen J.L."/>
            <person name="Bonawitz N.D."/>
            <person name="Chapple C."/>
            <person name="Cheng C."/>
            <person name="Correa L.G."/>
            <person name="Dacre M."/>
            <person name="DeBarry J."/>
            <person name="Dreyer I."/>
            <person name="Elias M."/>
            <person name="Engstrom E.M."/>
            <person name="Estelle M."/>
            <person name="Feng L."/>
            <person name="Finet C."/>
            <person name="Floyd S.K."/>
            <person name="Frommer W.B."/>
            <person name="Fujita T."/>
            <person name="Gramzow L."/>
            <person name="Gutensohn M."/>
            <person name="Harholt J."/>
            <person name="Hattori M."/>
            <person name="Heyl A."/>
            <person name="Hirai T."/>
            <person name="Hiwatashi Y."/>
            <person name="Ishikawa M."/>
            <person name="Iwata M."/>
            <person name="Karol K.G."/>
            <person name="Koehler B."/>
            <person name="Kolukisaoglu U."/>
            <person name="Kubo M."/>
            <person name="Kurata T."/>
            <person name="Lalonde S."/>
            <person name="Li K."/>
            <person name="Li Y."/>
            <person name="Litt A."/>
            <person name="Lyons E."/>
            <person name="Manning G."/>
            <person name="Maruyama T."/>
            <person name="Michael T.P."/>
            <person name="Mikami K."/>
            <person name="Miyazaki S."/>
            <person name="Morinaga S."/>
            <person name="Murata T."/>
            <person name="Mueller-Roeber B."/>
            <person name="Nelson D.R."/>
            <person name="Obara M."/>
            <person name="Oguri Y."/>
            <person name="Olmstead R.G."/>
            <person name="Onodera N."/>
            <person name="Petersen B.L."/>
            <person name="Pils B."/>
            <person name="Prigge M."/>
            <person name="Rensing S.A."/>
            <person name="Riano-Pachon D.M."/>
            <person name="Roberts A.W."/>
            <person name="Sato Y."/>
            <person name="Scheller H.V."/>
            <person name="Schulz B."/>
            <person name="Schulz C."/>
            <person name="Shakirov E.V."/>
            <person name="Shibagaki N."/>
            <person name="Shinohara N."/>
            <person name="Shippen D.E."/>
            <person name="Soerensen I."/>
            <person name="Sotooka R."/>
            <person name="Sugimoto N."/>
            <person name="Sugita M."/>
            <person name="Sumikawa N."/>
            <person name="Tanurdzic M."/>
            <person name="Theissen G."/>
            <person name="Ulvskov P."/>
            <person name="Wakazuki S."/>
            <person name="Weng J.K."/>
            <person name="Willats W.W."/>
            <person name="Wipf D."/>
            <person name="Wolf P.G."/>
            <person name="Yang L."/>
            <person name="Zimmer A.D."/>
            <person name="Zhu Q."/>
            <person name="Mitros T."/>
            <person name="Hellsten U."/>
            <person name="Loque D."/>
            <person name="Otillar R."/>
            <person name="Salamov A."/>
            <person name="Schmutz J."/>
            <person name="Shapiro H."/>
            <person name="Lindquist E."/>
            <person name="Lucas S."/>
            <person name="Rokhsar D."/>
            <person name="Grigoriev I.V."/>
        </authorList>
    </citation>
    <scope>NUCLEOTIDE SEQUENCE [LARGE SCALE GENOMIC DNA]</scope>
</reference>
<feature type="domain" description="Protein kinase" evidence="6">
    <location>
        <begin position="9"/>
        <end position="292"/>
    </location>
</feature>
<dbReference type="SMART" id="SM00220">
    <property type="entry name" value="S_TKc"/>
    <property type="match status" value="1"/>
</dbReference>
<evidence type="ECO:0000256" key="5">
    <source>
        <dbReference type="ARBA" id="ARBA00022840"/>
    </source>
</evidence>
<dbReference type="KEGG" id="smo:SELMODRAFT_111621"/>
<dbReference type="Gene3D" id="1.10.510.10">
    <property type="entry name" value="Transferase(Phosphotransferase) domain 1"/>
    <property type="match status" value="1"/>
</dbReference>
<evidence type="ECO:0000256" key="2">
    <source>
        <dbReference type="ARBA" id="ARBA00022679"/>
    </source>
</evidence>
<keyword evidence="5" id="KW-0067">ATP-binding</keyword>
<dbReference type="InterPro" id="IPR000719">
    <property type="entry name" value="Prot_kinase_dom"/>
</dbReference>
<name>D8S8Z3_SELML</name>
<dbReference type="eggNOG" id="KOG0032">
    <property type="taxonomic scope" value="Eukaryota"/>
</dbReference>
<keyword evidence="2" id="KW-0808">Transferase</keyword>
<evidence type="ECO:0000256" key="3">
    <source>
        <dbReference type="ARBA" id="ARBA00022741"/>
    </source>
</evidence>
<protein>
    <recommendedName>
        <fullName evidence="6">Protein kinase domain-containing protein</fullName>
    </recommendedName>
</protein>
<gene>
    <name evidence="7" type="ORF">SELMODRAFT_111621</name>
</gene>
<keyword evidence="8" id="KW-1185">Reference proteome</keyword>
<dbReference type="GO" id="GO:0005524">
    <property type="term" value="F:ATP binding"/>
    <property type="evidence" value="ECO:0007669"/>
    <property type="project" value="UniProtKB-KW"/>
</dbReference>
<dbReference type="InParanoid" id="D8S8Z3"/>
<keyword evidence="3" id="KW-0547">Nucleotide-binding</keyword>
<keyword evidence="1" id="KW-0723">Serine/threonine-protein kinase</keyword>
<keyword evidence="4" id="KW-0418">Kinase</keyword>
<dbReference type="EMBL" id="GL377607">
    <property type="protein sequence ID" value="EFJ19253.1"/>
    <property type="molecule type" value="Genomic_DNA"/>
</dbReference>
<evidence type="ECO:0000313" key="7">
    <source>
        <dbReference type="EMBL" id="EFJ19253.1"/>
    </source>
</evidence>
<dbReference type="AlphaFoldDB" id="D8S8Z3"/>
<dbReference type="InterPro" id="IPR008271">
    <property type="entry name" value="Ser/Thr_kinase_AS"/>
</dbReference>
<dbReference type="PROSITE" id="PS00108">
    <property type="entry name" value="PROTEIN_KINASE_ST"/>
    <property type="match status" value="1"/>
</dbReference>
<organism evidence="8">
    <name type="scientific">Selaginella moellendorffii</name>
    <name type="common">Spikemoss</name>
    <dbReference type="NCBI Taxonomy" id="88036"/>
    <lineage>
        <taxon>Eukaryota</taxon>
        <taxon>Viridiplantae</taxon>
        <taxon>Streptophyta</taxon>
        <taxon>Embryophyta</taxon>
        <taxon>Tracheophyta</taxon>
        <taxon>Lycopodiopsida</taxon>
        <taxon>Selaginellales</taxon>
        <taxon>Selaginellaceae</taxon>
        <taxon>Selaginella</taxon>
    </lineage>
</organism>
<dbReference type="PROSITE" id="PS50011">
    <property type="entry name" value="PROTEIN_KINASE_DOM"/>
    <property type="match status" value="1"/>
</dbReference>
<dbReference type="InterPro" id="IPR011009">
    <property type="entry name" value="Kinase-like_dom_sf"/>
</dbReference>
<dbReference type="GO" id="GO:0004674">
    <property type="term" value="F:protein serine/threonine kinase activity"/>
    <property type="evidence" value="ECO:0000318"/>
    <property type="project" value="GO_Central"/>
</dbReference>
<dbReference type="Pfam" id="PF00069">
    <property type="entry name" value="Pkinase"/>
    <property type="match status" value="1"/>
</dbReference>
<evidence type="ECO:0000313" key="8">
    <source>
        <dbReference type="Proteomes" id="UP000001514"/>
    </source>
</evidence>
<dbReference type="SUPFAM" id="SSF56112">
    <property type="entry name" value="Protein kinase-like (PK-like)"/>
    <property type="match status" value="1"/>
</dbReference>
<dbReference type="Gramene" id="EFJ19253">
    <property type="protein sequence ID" value="EFJ19253"/>
    <property type="gene ID" value="SELMODRAFT_111621"/>
</dbReference>